<keyword evidence="1" id="KW-0732">Signal</keyword>
<feature type="chain" id="PRO_5006919242" description="DUF3887 domain-containing protein" evidence="1">
    <location>
        <begin position="23"/>
        <end position="163"/>
    </location>
</feature>
<organism evidence="2 3">
    <name type="scientific">Legionella waltersii</name>
    <dbReference type="NCBI Taxonomy" id="66969"/>
    <lineage>
        <taxon>Bacteria</taxon>
        <taxon>Pseudomonadati</taxon>
        <taxon>Pseudomonadota</taxon>
        <taxon>Gammaproteobacteria</taxon>
        <taxon>Legionellales</taxon>
        <taxon>Legionellaceae</taxon>
        <taxon>Legionella</taxon>
    </lineage>
</organism>
<dbReference type="AlphaFoldDB" id="A0A0W1A024"/>
<dbReference type="RefSeq" id="WP_058481347.1">
    <property type="nucleotide sequence ID" value="NZ_CAAAIQ010000019.1"/>
</dbReference>
<accession>A0A0W1A024</accession>
<sequence>MNKLVSGLLCFVLLIAATSANAVTNLLTNYSQLVKALERGDDVKAIIRLDFCDITDPELQSQLAQNIDAATTRINFTQYLHFKTRINEQLRDIVTTSTEQLIENTPGVFLQMIARLNVLDDNTATLRVNFYNHNLSTGYLVVDFECDISNGKDENGLLLYDSP</sequence>
<dbReference type="PATRIC" id="fig|66969.6.peg.2943"/>
<name>A0A0W1A024_9GAMM</name>
<reference evidence="2 3" key="1">
    <citation type="submission" date="2015-11" db="EMBL/GenBank/DDBJ databases">
        <title>Genomic analysis of 38 Legionella species identifies large and diverse effector repertoires.</title>
        <authorList>
            <person name="Burstein D."/>
            <person name="Amaro F."/>
            <person name="Zusman T."/>
            <person name="Lifshitz Z."/>
            <person name="Cohen O."/>
            <person name="Gilbert J.A."/>
            <person name="Pupko T."/>
            <person name="Shuman H.A."/>
            <person name="Segal G."/>
        </authorList>
    </citation>
    <scope>NUCLEOTIDE SEQUENCE [LARGE SCALE GENOMIC DNA]</scope>
    <source>
        <strain evidence="2 3">ATCC 51914</strain>
    </source>
</reference>
<proteinExistence type="predicted"/>
<dbReference type="OrthoDB" id="5648847at2"/>
<comment type="caution">
    <text evidence="2">The sequence shown here is derived from an EMBL/GenBank/DDBJ whole genome shotgun (WGS) entry which is preliminary data.</text>
</comment>
<gene>
    <name evidence="2" type="ORF">Lwal_2717</name>
</gene>
<dbReference type="Proteomes" id="UP000054729">
    <property type="component" value="Unassembled WGS sequence"/>
</dbReference>
<dbReference type="EMBL" id="LNZB01000060">
    <property type="protein sequence ID" value="KTD74676.1"/>
    <property type="molecule type" value="Genomic_DNA"/>
</dbReference>
<evidence type="ECO:0000313" key="2">
    <source>
        <dbReference type="EMBL" id="KTD74676.1"/>
    </source>
</evidence>
<protein>
    <recommendedName>
        <fullName evidence="4">DUF3887 domain-containing protein</fullName>
    </recommendedName>
</protein>
<keyword evidence="3" id="KW-1185">Reference proteome</keyword>
<feature type="signal peptide" evidence="1">
    <location>
        <begin position="1"/>
        <end position="22"/>
    </location>
</feature>
<evidence type="ECO:0000313" key="3">
    <source>
        <dbReference type="Proteomes" id="UP000054729"/>
    </source>
</evidence>
<evidence type="ECO:0000256" key="1">
    <source>
        <dbReference type="SAM" id="SignalP"/>
    </source>
</evidence>
<evidence type="ECO:0008006" key="4">
    <source>
        <dbReference type="Google" id="ProtNLM"/>
    </source>
</evidence>